<proteinExistence type="predicted"/>
<dbReference type="Proteomes" id="UP000291084">
    <property type="component" value="Chromosome 2"/>
</dbReference>
<reference evidence="1 2" key="1">
    <citation type="journal article" date="2015" name="Sci. Rep.">
        <title>The power of single molecule real-time sequencing technology in the de novo assembly of a eukaryotic genome.</title>
        <authorList>
            <person name="Sakai H."/>
            <person name="Naito K."/>
            <person name="Ogiso-Tanaka E."/>
            <person name="Takahashi Y."/>
            <person name="Iseki K."/>
            <person name="Muto C."/>
            <person name="Satou K."/>
            <person name="Teruya K."/>
            <person name="Shiroma A."/>
            <person name="Shimoji M."/>
            <person name="Hirano T."/>
            <person name="Itoh T."/>
            <person name="Kaga A."/>
            <person name="Tomooka N."/>
        </authorList>
    </citation>
    <scope>NUCLEOTIDE SEQUENCE [LARGE SCALE GENOMIC DNA]</scope>
    <source>
        <strain evidence="2">cv. Shumari</strain>
    </source>
</reference>
<name>A0A0S3RAI6_PHAAN</name>
<dbReference type="EMBL" id="AP015035">
    <property type="protein sequence ID" value="BAT77470.1"/>
    <property type="molecule type" value="Genomic_DNA"/>
</dbReference>
<dbReference type="AlphaFoldDB" id="A0A0S3RAI6"/>
<sequence>AVDVGLFVFIDLGCSINVNLLPHACFISLLKYDVIIYPLQIQYIYSIWGSIGVHDHTSNKTLREGCKDKM</sequence>
<accession>A0A0S3RAI6</accession>
<organism evidence="1 2">
    <name type="scientific">Vigna angularis var. angularis</name>
    <dbReference type="NCBI Taxonomy" id="157739"/>
    <lineage>
        <taxon>Eukaryota</taxon>
        <taxon>Viridiplantae</taxon>
        <taxon>Streptophyta</taxon>
        <taxon>Embryophyta</taxon>
        <taxon>Tracheophyta</taxon>
        <taxon>Spermatophyta</taxon>
        <taxon>Magnoliopsida</taxon>
        <taxon>eudicotyledons</taxon>
        <taxon>Gunneridae</taxon>
        <taxon>Pentapetalae</taxon>
        <taxon>rosids</taxon>
        <taxon>fabids</taxon>
        <taxon>Fabales</taxon>
        <taxon>Fabaceae</taxon>
        <taxon>Papilionoideae</taxon>
        <taxon>50 kb inversion clade</taxon>
        <taxon>NPAAA clade</taxon>
        <taxon>indigoferoid/millettioid clade</taxon>
        <taxon>Phaseoleae</taxon>
        <taxon>Vigna</taxon>
    </lineage>
</organism>
<protein>
    <submittedName>
        <fullName evidence="1">Uncharacterized protein</fullName>
    </submittedName>
</protein>
<evidence type="ECO:0000313" key="1">
    <source>
        <dbReference type="EMBL" id="BAT77470.1"/>
    </source>
</evidence>
<evidence type="ECO:0000313" key="2">
    <source>
        <dbReference type="Proteomes" id="UP000291084"/>
    </source>
</evidence>
<feature type="non-terminal residue" evidence="1">
    <location>
        <position position="1"/>
    </location>
</feature>
<gene>
    <name evidence="1" type="primary">Vigan.02G004900</name>
    <name evidence="1" type="ORF">VIGAN_02004900</name>
</gene>
<keyword evidence="2" id="KW-1185">Reference proteome</keyword>